<protein>
    <submittedName>
        <fullName evidence="1">Uncharacterized protein</fullName>
    </submittedName>
</protein>
<evidence type="ECO:0000313" key="1">
    <source>
        <dbReference type="EMBL" id="SVD43482.1"/>
    </source>
</evidence>
<organism evidence="1">
    <name type="scientific">marine metagenome</name>
    <dbReference type="NCBI Taxonomy" id="408172"/>
    <lineage>
        <taxon>unclassified sequences</taxon>
        <taxon>metagenomes</taxon>
        <taxon>ecological metagenomes</taxon>
    </lineage>
</organism>
<dbReference type="AlphaFoldDB" id="A0A382VAD8"/>
<reference evidence="1" key="1">
    <citation type="submission" date="2018-05" db="EMBL/GenBank/DDBJ databases">
        <authorList>
            <person name="Lanie J.A."/>
            <person name="Ng W.-L."/>
            <person name="Kazmierczak K.M."/>
            <person name="Andrzejewski T.M."/>
            <person name="Davidsen T.M."/>
            <person name="Wayne K.J."/>
            <person name="Tettelin H."/>
            <person name="Glass J.I."/>
            <person name="Rusch D."/>
            <person name="Podicherti R."/>
            <person name="Tsui H.-C.T."/>
            <person name="Winkler M.E."/>
        </authorList>
    </citation>
    <scope>NUCLEOTIDE SEQUENCE</scope>
</reference>
<gene>
    <name evidence="1" type="ORF">METZ01_LOCUS396336</name>
</gene>
<dbReference type="EMBL" id="UINC01150439">
    <property type="protein sequence ID" value="SVD43482.1"/>
    <property type="molecule type" value="Genomic_DNA"/>
</dbReference>
<proteinExistence type="predicted"/>
<sequence length="24" mass="2857">MSREYRLEKAGFCNIKNPVKTKPF</sequence>
<accession>A0A382VAD8</accession>
<name>A0A382VAD8_9ZZZZ</name>